<accession>A0A370C8J3</accession>
<dbReference type="Proteomes" id="UP000253845">
    <property type="component" value="Unassembled WGS sequence"/>
</dbReference>
<feature type="compositionally biased region" description="Basic and acidic residues" evidence="1">
    <location>
        <begin position="262"/>
        <end position="276"/>
    </location>
</feature>
<keyword evidence="2" id="KW-0732">Signal</keyword>
<dbReference type="EMBL" id="KZ851903">
    <property type="protein sequence ID" value="RDH24087.1"/>
    <property type="molecule type" value="Genomic_DNA"/>
</dbReference>
<dbReference type="VEuPathDB" id="FungiDB:M747DRAFT_321257"/>
<sequence>MALISVIGMIFPLQTQTVSGTQFLARRYVLTQDSCRVSVVKATLSFDSFEFLRLQACGLCQHMHDHYSMYASFFTCELDRVDAATMETMRQSRHLVGYHSSKGWVPKLGTWGLTAMLILYYTIGNGNPPPVVGKTPCRVTAARSKAKNPQEGNREHLMVLQKPPEACFETAKTAGQGWSSVLARLLYGEEKGAVGVKTYYGVRPLHTKIKIPTGNQTSERAITRNTPIPRSRRKEWKVFIHGFALPSPLEWRIEDDPEGGDDGVRRGHKRADECPKPPHIPAQPAVSTPRANLTGCDKGGYQMRPICERKTLVWATEDSVPSPLRLTMDPLHQADQAGGDFVRQAAASAQSNSAHNDFRLQPSAITVTALNNMDAQFTIIVPVLRPPHHWEPTRAGGAVEITARFLFSVVHPSEYRRAAIHGSIAGYPNGQNFSAVQSTVARDSSGICRSLSKQGIFLSTQLWD</sequence>
<dbReference type="AlphaFoldDB" id="A0A370C8J3"/>
<proteinExistence type="predicted"/>
<evidence type="ECO:0000313" key="3">
    <source>
        <dbReference type="EMBL" id="RDH24087.1"/>
    </source>
</evidence>
<gene>
    <name evidence="3" type="ORF">M747DRAFT_321257</name>
</gene>
<name>A0A370C8J3_ASPNG</name>
<feature type="chain" id="PRO_5016909809" evidence="2">
    <location>
        <begin position="21"/>
        <end position="464"/>
    </location>
</feature>
<evidence type="ECO:0000256" key="1">
    <source>
        <dbReference type="SAM" id="MobiDB-lite"/>
    </source>
</evidence>
<organism evidence="3 4">
    <name type="scientific">Aspergillus niger ATCC 13496</name>
    <dbReference type="NCBI Taxonomy" id="1353008"/>
    <lineage>
        <taxon>Eukaryota</taxon>
        <taxon>Fungi</taxon>
        <taxon>Dikarya</taxon>
        <taxon>Ascomycota</taxon>
        <taxon>Pezizomycotina</taxon>
        <taxon>Eurotiomycetes</taxon>
        <taxon>Eurotiomycetidae</taxon>
        <taxon>Eurotiales</taxon>
        <taxon>Aspergillaceae</taxon>
        <taxon>Aspergillus</taxon>
        <taxon>Aspergillus subgen. Circumdati</taxon>
    </lineage>
</organism>
<evidence type="ECO:0000313" key="4">
    <source>
        <dbReference type="Proteomes" id="UP000253845"/>
    </source>
</evidence>
<feature type="region of interest" description="Disordered" evidence="1">
    <location>
        <begin position="251"/>
        <end position="291"/>
    </location>
</feature>
<evidence type="ECO:0000256" key="2">
    <source>
        <dbReference type="SAM" id="SignalP"/>
    </source>
</evidence>
<feature type="signal peptide" evidence="2">
    <location>
        <begin position="1"/>
        <end position="20"/>
    </location>
</feature>
<reference evidence="3 4" key="1">
    <citation type="submission" date="2018-07" db="EMBL/GenBank/DDBJ databases">
        <title>Section-level genome sequencing of Aspergillus section Nigri to investigate inter- and intra-species variation.</title>
        <authorList>
            <consortium name="DOE Joint Genome Institute"/>
            <person name="Vesth T.C."/>
            <person name="Nybo J.L."/>
            <person name="Theobald S."/>
            <person name="Frisvad J.C."/>
            <person name="Larsen T.O."/>
            <person name="Nielsen K.F."/>
            <person name="Hoof J.B."/>
            <person name="Brandl J."/>
            <person name="Salamov A."/>
            <person name="Riley R."/>
            <person name="Gladden J.M."/>
            <person name="Phatale P."/>
            <person name="Nielsen M.T."/>
            <person name="Lyhne E.K."/>
            <person name="Kogle M.E."/>
            <person name="Strasser K."/>
            <person name="McDonnell E."/>
            <person name="Barry K."/>
            <person name="Clum A."/>
            <person name="Chen C."/>
            <person name="Nolan M."/>
            <person name="Sandor L."/>
            <person name="Kuo A."/>
            <person name="Lipzen A."/>
            <person name="Hainaut M."/>
            <person name="Drula E."/>
            <person name="Tsang A."/>
            <person name="Magnuson J.K."/>
            <person name="Henrissat B."/>
            <person name="Wiebenga A."/>
            <person name="Simmons B.A."/>
            <person name="Makela M.R."/>
            <person name="De vries R.P."/>
            <person name="Grigoriev I.V."/>
            <person name="Mortensen U.H."/>
            <person name="Baker S.E."/>
            <person name="Andersen M.R."/>
        </authorList>
    </citation>
    <scope>NUCLEOTIDE SEQUENCE [LARGE SCALE GENOMIC DNA]</scope>
    <source>
        <strain evidence="3 4">ATCC 13496</strain>
    </source>
</reference>
<protein>
    <submittedName>
        <fullName evidence="3">Uncharacterized protein</fullName>
    </submittedName>
</protein>